<dbReference type="AlphaFoldDB" id="X1FNQ2"/>
<sequence length="92" mass="9899">ICNAVHNQSKILMVVLDNKTTATSGFQVNLGVGRDALGQEVPALDIEQIALACGVKHVYTSGPDDLDSALKGTFRKALSHKDLTLIIIRLEK</sequence>
<dbReference type="GO" id="GO:0030976">
    <property type="term" value="F:thiamine pyrophosphate binding"/>
    <property type="evidence" value="ECO:0007669"/>
    <property type="project" value="InterPro"/>
</dbReference>
<evidence type="ECO:0000259" key="1">
    <source>
        <dbReference type="Pfam" id="PF02775"/>
    </source>
</evidence>
<name>X1FNQ2_9ZZZZ</name>
<dbReference type="Pfam" id="PF02775">
    <property type="entry name" value="TPP_enzyme_C"/>
    <property type="match status" value="1"/>
</dbReference>
<feature type="domain" description="Thiamine pyrophosphate enzyme TPP-binding" evidence="1">
    <location>
        <begin position="3"/>
        <end position="87"/>
    </location>
</feature>
<dbReference type="Gene3D" id="3.40.50.970">
    <property type="match status" value="1"/>
</dbReference>
<evidence type="ECO:0000313" key="2">
    <source>
        <dbReference type="EMBL" id="GAH47326.1"/>
    </source>
</evidence>
<reference evidence="2" key="1">
    <citation type="journal article" date="2014" name="Front. Microbiol.">
        <title>High frequency of phylogenetically diverse reductive dehalogenase-homologous genes in deep subseafloor sedimentary metagenomes.</title>
        <authorList>
            <person name="Kawai M."/>
            <person name="Futagami T."/>
            <person name="Toyoda A."/>
            <person name="Takaki Y."/>
            <person name="Nishi S."/>
            <person name="Hori S."/>
            <person name="Arai W."/>
            <person name="Tsubouchi T."/>
            <person name="Morono Y."/>
            <person name="Uchiyama I."/>
            <person name="Ito T."/>
            <person name="Fujiyama A."/>
            <person name="Inagaki F."/>
            <person name="Takami H."/>
        </authorList>
    </citation>
    <scope>NUCLEOTIDE SEQUENCE</scope>
    <source>
        <strain evidence="2">Expedition CK06-06</strain>
    </source>
</reference>
<organism evidence="2">
    <name type="scientific">marine sediment metagenome</name>
    <dbReference type="NCBI Taxonomy" id="412755"/>
    <lineage>
        <taxon>unclassified sequences</taxon>
        <taxon>metagenomes</taxon>
        <taxon>ecological metagenomes</taxon>
    </lineage>
</organism>
<feature type="non-terminal residue" evidence="2">
    <location>
        <position position="1"/>
    </location>
</feature>
<dbReference type="EMBL" id="BARU01006470">
    <property type="protein sequence ID" value="GAH47326.1"/>
    <property type="molecule type" value="Genomic_DNA"/>
</dbReference>
<dbReference type="SUPFAM" id="SSF52518">
    <property type="entry name" value="Thiamin diphosphate-binding fold (THDP-binding)"/>
    <property type="match status" value="1"/>
</dbReference>
<dbReference type="GO" id="GO:0003824">
    <property type="term" value="F:catalytic activity"/>
    <property type="evidence" value="ECO:0007669"/>
    <property type="project" value="InterPro"/>
</dbReference>
<comment type="caution">
    <text evidence="2">The sequence shown here is derived from an EMBL/GenBank/DDBJ whole genome shotgun (WGS) entry which is preliminary data.</text>
</comment>
<protein>
    <recommendedName>
        <fullName evidence="1">Thiamine pyrophosphate enzyme TPP-binding domain-containing protein</fullName>
    </recommendedName>
</protein>
<dbReference type="InterPro" id="IPR011766">
    <property type="entry name" value="TPP_enzyme_TPP-bd"/>
</dbReference>
<proteinExistence type="predicted"/>
<accession>X1FNQ2</accession>
<dbReference type="InterPro" id="IPR029061">
    <property type="entry name" value="THDP-binding"/>
</dbReference>
<gene>
    <name evidence="2" type="ORF">S03H2_12732</name>
</gene>